<name>A0AAE0SS07_9BIVA</name>
<gene>
    <name evidence="1" type="ORF">CHS0354_022070</name>
</gene>
<evidence type="ECO:0008006" key="3">
    <source>
        <dbReference type="Google" id="ProtNLM"/>
    </source>
</evidence>
<dbReference type="PANTHER" id="PTHR13333:SF5">
    <property type="entry name" value="M-AAA PROTEASE-INTERACTING PROTEIN 1, MITOCHONDRIAL"/>
    <property type="match status" value="1"/>
</dbReference>
<dbReference type="EMBL" id="JAEAOA010001337">
    <property type="protein sequence ID" value="KAK3597065.1"/>
    <property type="molecule type" value="Genomic_DNA"/>
</dbReference>
<protein>
    <recommendedName>
        <fullName evidence="3">Tim44-like domain-containing protein</fullName>
    </recommendedName>
</protein>
<reference evidence="1" key="1">
    <citation type="journal article" date="2021" name="Genome Biol. Evol.">
        <title>A High-Quality Reference Genome for a Parasitic Bivalve with Doubly Uniparental Inheritance (Bivalvia: Unionida).</title>
        <authorList>
            <person name="Smith C.H."/>
        </authorList>
    </citation>
    <scope>NUCLEOTIDE SEQUENCE</scope>
    <source>
        <strain evidence="1">CHS0354</strain>
    </source>
</reference>
<dbReference type="GO" id="GO:0005743">
    <property type="term" value="C:mitochondrial inner membrane"/>
    <property type="evidence" value="ECO:0007669"/>
    <property type="project" value="TreeGrafter"/>
</dbReference>
<dbReference type="GO" id="GO:0043022">
    <property type="term" value="F:ribosome binding"/>
    <property type="evidence" value="ECO:0007669"/>
    <property type="project" value="TreeGrafter"/>
</dbReference>
<dbReference type="GO" id="GO:0032979">
    <property type="term" value="P:protein insertion into mitochondrial inner membrane from matrix"/>
    <property type="evidence" value="ECO:0007669"/>
    <property type="project" value="TreeGrafter"/>
</dbReference>
<keyword evidence="2" id="KW-1185">Reference proteome</keyword>
<reference evidence="1" key="2">
    <citation type="journal article" date="2021" name="Genome Biol. Evol.">
        <title>Developing a high-quality reference genome for a parasitic bivalve with doubly uniparental inheritance (Bivalvia: Unionida).</title>
        <authorList>
            <person name="Smith C.H."/>
        </authorList>
    </citation>
    <scope>NUCLEOTIDE SEQUENCE</scope>
    <source>
        <strain evidence="1">CHS0354</strain>
        <tissue evidence="1">Mantle</tissue>
    </source>
</reference>
<evidence type="ECO:0000313" key="1">
    <source>
        <dbReference type="EMBL" id="KAK3597065.1"/>
    </source>
</evidence>
<accession>A0AAE0SS07</accession>
<dbReference type="PANTHER" id="PTHR13333">
    <property type="entry name" value="M-AAA PROTEASE-INTERACTING PROTEIN 1, MITOCHONDRIAL"/>
    <property type="match status" value="1"/>
</dbReference>
<comment type="caution">
    <text evidence="1">The sequence shown here is derived from an EMBL/GenBank/DDBJ whole genome shotgun (WGS) entry which is preliminary data.</text>
</comment>
<proteinExistence type="predicted"/>
<dbReference type="Proteomes" id="UP001195483">
    <property type="component" value="Unassembled WGS sequence"/>
</dbReference>
<sequence>MVMNVHSLFRYPLLKTNFLTKAPNRRKWFDNILKFGSVISHDCFRVEASCRISFQTCSQFSPRNWGTAPIVNCPSANWRQIRQYHESRNPFISTFSENFKPYISTSFINTLVRNKYFAFFIRHQLEDTFTIDEFKKGAFQAVLHASKCIAQGQLDSLQDLVERHLLQKLRFLIPDMNKSDQQKLEVKEEDVLFKFIHHIGVLFDSEDRSKGTRLEIMFCMQYLRGRNSSELQKLEGDQFIEYVKDNIFICNYRFAREFKSKTESTDWVISDFCQMPVVKAAQL</sequence>
<organism evidence="1 2">
    <name type="scientific">Potamilus streckersoni</name>
    <dbReference type="NCBI Taxonomy" id="2493646"/>
    <lineage>
        <taxon>Eukaryota</taxon>
        <taxon>Metazoa</taxon>
        <taxon>Spiralia</taxon>
        <taxon>Lophotrochozoa</taxon>
        <taxon>Mollusca</taxon>
        <taxon>Bivalvia</taxon>
        <taxon>Autobranchia</taxon>
        <taxon>Heteroconchia</taxon>
        <taxon>Palaeoheterodonta</taxon>
        <taxon>Unionida</taxon>
        <taxon>Unionoidea</taxon>
        <taxon>Unionidae</taxon>
        <taxon>Ambleminae</taxon>
        <taxon>Lampsilini</taxon>
        <taxon>Potamilus</taxon>
    </lineage>
</organism>
<reference evidence="1" key="3">
    <citation type="submission" date="2023-05" db="EMBL/GenBank/DDBJ databases">
        <authorList>
            <person name="Smith C.H."/>
        </authorList>
    </citation>
    <scope>NUCLEOTIDE SEQUENCE</scope>
    <source>
        <strain evidence="1">CHS0354</strain>
        <tissue evidence="1">Mantle</tissue>
    </source>
</reference>
<evidence type="ECO:0000313" key="2">
    <source>
        <dbReference type="Proteomes" id="UP001195483"/>
    </source>
</evidence>
<dbReference type="AlphaFoldDB" id="A0AAE0SS07"/>